<evidence type="ECO:0008006" key="3">
    <source>
        <dbReference type="Google" id="ProtNLM"/>
    </source>
</evidence>
<evidence type="ECO:0000313" key="2">
    <source>
        <dbReference type="Proteomes" id="UP000016562"/>
    </source>
</evidence>
<dbReference type="Proteomes" id="UP000016562">
    <property type="component" value="Unassembled WGS sequence"/>
</dbReference>
<gene>
    <name evidence="1" type="ORF">VEZ01S_16_00330</name>
</gene>
<dbReference type="RefSeq" id="WP_021713193.1">
    <property type="nucleotide sequence ID" value="NZ_BATM01000016.1"/>
</dbReference>
<keyword evidence="2" id="KW-1185">Reference proteome</keyword>
<reference evidence="1 2" key="1">
    <citation type="submission" date="2013-09" db="EMBL/GenBank/DDBJ databases">
        <title>Whole genome shotgun sequence of Vibrio ezurae NBRC 102218.</title>
        <authorList>
            <person name="Yoshida I."/>
            <person name="Hosoyama A."/>
            <person name="Numata M."/>
            <person name="Hashimoto M."/>
            <person name="Hosoyama Y."/>
            <person name="Tsuchikane K."/>
            <person name="Noguchi M."/>
            <person name="Hirakata S."/>
            <person name="Ichikawa N."/>
            <person name="Ohji S."/>
            <person name="Yamazoe A."/>
            <person name="Fujita N."/>
        </authorList>
    </citation>
    <scope>NUCLEOTIDE SEQUENCE [LARGE SCALE GENOMIC DNA]</scope>
    <source>
        <strain evidence="1 2">NBRC 102218</strain>
    </source>
</reference>
<dbReference type="PROSITE" id="PS51257">
    <property type="entry name" value="PROKAR_LIPOPROTEIN"/>
    <property type="match status" value="1"/>
</dbReference>
<evidence type="ECO:0000313" key="1">
    <source>
        <dbReference type="EMBL" id="GAD79484.1"/>
    </source>
</evidence>
<proteinExistence type="predicted"/>
<dbReference type="eggNOG" id="ENOG50330UM">
    <property type="taxonomic scope" value="Bacteria"/>
</dbReference>
<accession>U3CDZ3</accession>
<dbReference type="STRING" id="1219080.VEZ01S_16_00330"/>
<dbReference type="EMBL" id="BATM01000016">
    <property type="protein sequence ID" value="GAD79484.1"/>
    <property type="molecule type" value="Genomic_DNA"/>
</dbReference>
<comment type="caution">
    <text evidence="1">The sequence shown here is derived from an EMBL/GenBank/DDBJ whole genome shotgun (WGS) entry which is preliminary data.</text>
</comment>
<protein>
    <recommendedName>
        <fullName evidence="3">Lipoprotein</fullName>
    </recommendedName>
</protein>
<name>U3CDZ3_9VIBR</name>
<organism evidence="1 2">
    <name type="scientific">Vibrio ezurae NBRC 102218</name>
    <dbReference type="NCBI Taxonomy" id="1219080"/>
    <lineage>
        <taxon>Bacteria</taxon>
        <taxon>Pseudomonadati</taxon>
        <taxon>Pseudomonadota</taxon>
        <taxon>Gammaproteobacteria</taxon>
        <taxon>Vibrionales</taxon>
        <taxon>Vibrionaceae</taxon>
        <taxon>Vibrio</taxon>
    </lineage>
</organism>
<sequence>MKNIFLVIALSFFMAGCVSKPVLNIEQAYVPTSQTGEHVSSESVRDAIFRAAERRGWTPRVIEPGLIMADISVRSHTARVKIEYDESEYSIHYVSSQNLNYSNGTIHRNYNNWVLKLSRTIQQELGVNSQKY</sequence>
<dbReference type="AlphaFoldDB" id="U3CDZ3"/>